<feature type="region of interest" description="Disordered" evidence="1">
    <location>
        <begin position="122"/>
        <end position="144"/>
    </location>
</feature>
<sequence length="144" mass="15738">MRIAKTTDTGSVGDVYLLSEEFMLAAGAFERDTADVPGELFIAFRSLPRDYGRRSTVRYSSAEDVLFLDLAIVEENIATLTVDEQRNLLRAELTDLIGRGVRSRTATWSTVQRRQLRDAFDAMLGGSTGSPPSAGPETYDASGP</sequence>
<dbReference type="Proteomes" id="UP000319094">
    <property type="component" value="Unassembled WGS sequence"/>
</dbReference>
<reference evidence="2 3" key="1">
    <citation type="submission" date="2019-06" db="EMBL/GenBank/DDBJ databases">
        <title>Sequencing the genomes of 1000 actinobacteria strains.</title>
        <authorList>
            <person name="Klenk H.-P."/>
        </authorList>
    </citation>
    <scope>NUCLEOTIDE SEQUENCE [LARGE SCALE GENOMIC DNA]</scope>
    <source>
        <strain evidence="2 3">DSM 8803</strain>
    </source>
</reference>
<protein>
    <submittedName>
        <fullName evidence="2">Uncharacterized protein</fullName>
    </submittedName>
</protein>
<dbReference type="AlphaFoldDB" id="A0A542Y265"/>
<comment type="caution">
    <text evidence="2">The sequence shown here is derived from an EMBL/GenBank/DDBJ whole genome shotgun (WGS) entry which is preliminary data.</text>
</comment>
<evidence type="ECO:0000313" key="3">
    <source>
        <dbReference type="Proteomes" id="UP000319094"/>
    </source>
</evidence>
<name>A0A542Y265_9MICO</name>
<proteinExistence type="predicted"/>
<dbReference type="EMBL" id="VFON01000001">
    <property type="protein sequence ID" value="TQL42170.1"/>
    <property type="molecule type" value="Genomic_DNA"/>
</dbReference>
<dbReference type="OrthoDB" id="6966152at2"/>
<gene>
    <name evidence="2" type="ORF">FB468_0152</name>
</gene>
<organism evidence="2 3">
    <name type="scientific">Leucobacter komagatae</name>
    <dbReference type="NCBI Taxonomy" id="55969"/>
    <lineage>
        <taxon>Bacteria</taxon>
        <taxon>Bacillati</taxon>
        <taxon>Actinomycetota</taxon>
        <taxon>Actinomycetes</taxon>
        <taxon>Micrococcales</taxon>
        <taxon>Microbacteriaceae</taxon>
        <taxon>Leucobacter</taxon>
    </lineage>
</organism>
<evidence type="ECO:0000313" key="2">
    <source>
        <dbReference type="EMBL" id="TQL42170.1"/>
    </source>
</evidence>
<evidence type="ECO:0000256" key="1">
    <source>
        <dbReference type="SAM" id="MobiDB-lite"/>
    </source>
</evidence>
<dbReference type="RefSeq" id="WP_141885663.1">
    <property type="nucleotide sequence ID" value="NZ_BAAAUY010000023.1"/>
</dbReference>
<keyword evidence="3" id="KW-1185">Reference proteome</keyword>
<accession>A0A542Y265</accession>